<name>A0A2W2IK37_9ACTN</name>
<feature type="chain" id="PRO_5015886817" description="Secreted protein" evidence="1">
    <location>
        <begin position="30"/>
        <end position="99"/>
    </location>
</feature>
<keyword evidence="3" id="KW-1185">Reference proteome</keyword>
<proteinExistence type="predicted"/>
<dbReference type="RefSeq" id="WP_111166965.1">
    <property type="nucleotide sequence ID" value="NZ_POUA01000060.1"/>
</dbReference>
<gene>
    <name evidence="2" type="ORF">C1I98_10445</name>
</gene>
<comment type="caution">
    <text evidence="2">The sequence shown here is derived from an EMBL/GenBank/DDBJ whole genome shotgun (WGS) entry which is preliminary data.</text>
</comment>
<evidence type="ECO:0000313" key="3">
    <source>
        <dbReference type="Proteomes" id="UP000248544"/>
    </source>
</evidence>
<keyword evidence="1" id="KW-0732">Signal</keyword>
<dbReference type="EMBL" id="POUA01000060">
    <property type="protein sequence ID" value="PZG50454.1"/>
    <property type="molecule type" value="Genomic_DNA"/>
</dbReference>
<evidence type="ECO:0000256" key="1">
    <source>
        <dbReference type="SAM" id="SignalP"/>
    </source>
</evidence>
<organism evidence="2 3">
    <name type="scientific">Spongiactinospora gelatinilytica</name>
    <dbReference type="NCBI Taxonomy" id="2666298"/>
    <lineage>
        <taxon>Bacteria</taxon>
        <taxon>Bacillati</taxon>
        <taxon>Actinomycetota</taxon>
        <taxon>Actinomycetes</taxon>
        <taxon>Streptosporangiales</taxon>
        <taxon>Streptosporangiaceae</taxon>
        <taxon>Spongiactinospora</taxon>
    </lineage>
</organism>
<protein>
    <recommendedName>
        <fullName evidence="4">Secreted protein</fullName>
    </recommendedName>
</protein>
<feature type="signal peptide" evidence="1">
    <location>
        <begin position="1"/>
        <end position="29"/>
    </location>
</feature>
<dbReference type="AlphaFoldDB" id="A0A2W2IK37"/>
<dbReference type="Proteomes" id="UP000248544">
    <property type="component" value="Unassembled WGS sequence"/>
</dbReference>
<evidence type="ECO:0000313" key="2">
    <source>
        <dbReference type="EMBL" id="PZG50454.1"/>
    </source>
</evidence>
<reference evidence="2 3" key="1">
    <citation type="submission" date="2018-01" db="EMBL/GenBank/DDBJ databases">
        <title>Draft genome sequence of Sphaerisporangium sp. 7K107.</title>
        <authorList>
            <person name="Sahin N."/>
            <person name="Saygin H."/>
            <person name="Ay H."/>
        </authorList>
    </citation>
    <scope>NUCLEOTIDE SEQUENCE [LARGE SCALE GENOMIC DNA]</scope>
    <source>
        <strain evidence="2 3">7K107</strain>
    </source>
</reference>
<sequence length="99" mass="10513">MKITRSVPALAVGAAAMAGTLLTAPPAYAADLHDCWFGGLTSETEEGYYELWGGSCSGFGYANVDVKIRSGTDAGLYHCGHVFPWNGTLEGWRCVVIQP</sequence>
<accession>A0A2W2IK37</accession>
<evidence type="ECO:0008006" key="4">
    <source>
        <dbReference type="Google" id="ProtNLM"/>
    </source>
</evidence>